<dbReference type="EMBL" id="CM002910">
    <property type="protein sequence ID" value="KMY89393.1"/>
    <property type="molecule type" value="Genomic_DNA"/>
</dbReference>
<dbReference type="PANTHER" id="PTHR11012:SF13">
    <property type="entry name" value="CHK KINASE-LIKE DOMAIN-CONTAINING PROTEIN-RELATED"/>
    <property type="match status" value="1"/>
</dbReference>
<dbReference type="InterPro" id="IPR011009">
    <property type="entry name" value="Kinase-like_dom_sf"/>
</dbReference>
<feature type="domain" description="CHK kinase-like" evidence="1">
    <location>
        <begin position="127"/>
        <end position="319"/>
    </location>
</feature>
<dbReference type="Gene3D" id="3.90.1200.10">
    <property type="match status" value="1"/>
</dbReference>
<dbReference type="OrthoDB" id="8250698at2759"/>
<dbReference type="Pfam" id="PF02958">
    <property type="entry name" value="EcKL"/>
    <property type="match status" value="1"/>
</dbReference>
<reference evidence="2" key="3">
    <citation type="submission" date="2015-04" db="EMBL/GenBank/DDBJ databases">
        <authorList>
            <consortium name="FlyBase"/>
        </authorList>
    </citation>
    <scope>NUCLEOTIDE SEQUENCE</scope>
    <source>
        <strain evidence="2">W501</strain>
    </source>
</reference>
<dbReference type="InterPro" id="IPR015897">
    <property type="entry name" value="CHK_kinase-like"/>
</dbReference>
<evidence type="ECO:0000259" key="1">
    <source>
        <dbReference type="SMART" id="SM00587"/>
    </source>
</evidence>
<evidence type="ECO:0000313" key="2">
    <source>
        <dbReference type="EMBL" id="KMY89393.1"/>
    </source>
</evidence>
<proteinExistence type="predicted"/>
<dbReference type="Bgee" id="FBgn0195030">
    <property type="expression patterns" value="Expressed in adult organism and 2 other cell types or tissues"/>
</dbReference>
<reference evidence="2" key="2">
    <citation type="submission" date="2014-06" db="EMBL/GenBank/DDBJ databases">
        <authorList>
            <person name="Hu T."/>
            <person name="Eisen M.B."/>
            <person name="Thornton K.R."/>
            <person name="Andolfatto P."/>
        </authorList>
    </citation>
    <scope>NUCLEOTIDE SEQUENCE</scope>
    <source>
        <strain evidence="2">W501</strain>
    </source>
</reference>
<dbReference type="KEGG" id="dsi:Dsimw501_GD23653"/>
<sequence length="407" mass="47033">MLPTWLTAEYLQPKLRSYCQDDRLQVLRIWAKPATGKGENFVGVMTRIYVDYQLGDGSVVNKTYIVKQALAADVPQAEVFFEYDLYTREMDMYEFILPKLKELLQEAGLDGKLTADAIAVDREYNTMILEDLAPFKFVNADRVKQLDMAHTKLTLEMLAKFHAASIVLQERHPNLLTKCFFTHFFSRDKKAYSEVFAGLFRAFLRFIDGQPNLKATYGDKLHKLRTHIMEYGARAYDVGEIDLKTLNHGDCWTTNIMFQYDDAGEPRSVVAIDFQFSNCTSPTIDLHYFFTTSLREEVRDKESELVEHHYKALKANLEKFSFKGSFPTLQEYELQFERRRFMSLLAHMFKPCMIYNGSEETSDFSSLYTDSPEGLRYQESVYASEAVIRSATKLLAILDAKGLLDLQ</sequence>
<dbReference type="SMART" id="SM00587">
    <property type="entry name" value="CHK"/>
    <property type="match status" value="1"/>
</dbReference>
<name>A0A0J9QZQ6_DROSI</name>
<dbReference type="SUPFAM" id="SSF56112">
    <property type="entry name" value="Protein kinase-like (PK-like)"/>
    <property type="match status" value="1"/>
</dbReference>
<accession>A0A0J9QZQ6</accession>
<organism evidence="2">
    <name type="scientific">Drosophila simulans</name>
    <name type="common">Fruit fly</name>
    <dbReference type="NCBI Taxonomy" id="7240"/>
    <lineage>
        <taxon>Eukaryota</taxon>
        <taxon>Metazoa</taxon>
        <taxon>Ecdysozoa</taxon>
        <taxon>Arthropoda</taxon>
        <taxon>Hexapoda</taxon>
        <taxon>Insecta</taxon>
        <taxon>Pterygota</taxon>
        <taxon>Neoptera</taxon>
        <taxon>Endopterygota</taxon>
        <taxon>Diptera</taxon>
        <taxon>Brachycera</taxon>
        <taxon>Muscomorpha</taxon>
        <taxon>Ephydroidea</taxon>
        <taxon>Drosophilidae</taxon>
        <taxon>Drosophila</taxon>
        <taxon>Sophophora</taxon>
    </lineage>
</organism>
<keyword evidence="2" id="KW-0808">Transferase</keyword>
<dbReference type="Proteomes" id="UP000035880">
    <property type="component" value="Chromosome 2L"/>
</dbReference>
<dbReference type="GO" id="GO:0016740">
    <property type="term" value="F:transferase activity"/>
    <property type="evidence" value="ECO:0007669"/>
    <property type="project" value="UniProtKB-KW"/>
</dbReference>
<reference evidence="2" key="1">
    <citation type="journal article" date="2013" name="Genome Res.">
        <title>A second-generation assembly of the Drosophila simulans genome provides new insights into patterns of lineage-specific divergence.</title>
        <authorList>
            <person name="Hu T.T."/>
            <person name="Eisen M.B."/>
            <person name="Thornton K.R."/>
            <person name="Andolfatto P."/>
        </authorList>
    </citation>
    <scope>NUCLEOTIDE SEQUENCE [LARGE SCALE GENOMIC DNA]</scope>
    <source>
        <strain evidence="2">W501</strain>
    </source>
</reference>
<protein>
    <recommendedName>
        <fullName evidence="1">CHK kinase-like domain-containing protein</fullName>
    </recommendedName>
</protein>
<gene>
    <name evidence="2" type="primary">Dsim\GD23653</name>
    <name evidence="2" type="ORF">Dsimw501_GD23653</name>
</gene>
<dbReference type="AlphaFoldDB" id="A0A0J9QZQ6"/>
<dbReference type="InterPro" id="IPR004119">
    <property type="entry name" value="EcKL"/>
</dbReference>
<dbReference type="PANTHER" id="PTHR11012">
    <property type="entry name" value="PROTEIN KINASE-LIKE DOMAIN-CONTAINING"/>
    <property type="match status" value="1"/>
</dbReference>